<dbReference type="OrthoDB" id="5840532at2759"/>
<reference evidence="1" key="2">
    <citation type="journal article" date="2023" name="IMA Fungus">
        <title>Comparative genomic study of the Penicillium genus elucidates a diverse pangenome and 15 lateral gene transfer events.</title>
        <authorList>
            <person name="Petersen C."/>
            <person name="Sorensen T."/>
            <person name="Nielsen M.R."/>
            <person name="Sondergaard T.E."/>
            <person name="Sorensen J.L."/>
            <person name="Fitzpatrick D.A."/>
            <person name="Frisvad J.C."/>
            <person name="Nielsen K.L."/>
        </authorList>
    </citation>
    <scope>NUCLEOTIDE SEQUENCE</scope>
    <source>
        <strain evidence="1">IBT 20477</strain>
    </source>
</reference>
<keyword evidence="2" id="KW-1185">Reference proteome</keyword>
<accession>A0A9W9ML50</accession>
<dbReference type="CDD" id="cd02231">
    <property type="entry name" value="cupin_BLL6423-like"/>
    <property type="match status" value="1"/>
</dbReference>
<dbReference type="InterPro" id="IPR047142">
    <property type="entry name" value="OryJ/VirC-like"/>
</dbReference>
<dbReference type="Proteomes" id="UP001150942">
    <property type="component" value="Unassembled WGS sequence"/>
</dbReference>
<dbReference type="Gene3D" id="2.60.120.10">
    <property type="entry name" value="Jelly Rolls"/>
    <property type="match status" value="1"/>
</dbReference>
<evidence type="ECO:0000313" key="2">
    <source>
        <dbReference type="Proteomes" id="UP001150942"/>
    </source>
</evidence>
<gene>
    <name evidence="1" type="ORF">N7449_005434</name>
</gene>
<protein>
    <submittedName>
        <fullName evidence="1">Uncharacterized protein</fullName>
    </submittedName>
</protein>
<dbReference type="InterPro" id="IPR014710">
    <property type="entry name" value="RmlC-like_jellyroll"/>
</dbReference>
<dbReference type="PANTHER" id="PTHR36156:SF3">
    <property type="entry name" value="CUPIN 2 CONSERVED BARREL DOMAIN-CONTAINING PROTEIN"/>
    <property type="match status" value="1"/>
</dbReference>
<dbReference type="EMBL" id="JAPQKQ010000003">
    <property type="protein sequence ID" value="KAJ5203355.1"/>
    <property type="molecule type" value="Genomic_DNA"/>
</dbReference>
<dbReference type="InterPro" id="IPR011051">
    <property type="entry name" value="RmlC_Cupin_sf"/>
</dbReference>
<organism evidence="1 2">
    <name type="scientific">Penicillium cf. viridicatum</name>
    <dbReference type="NCBI Taxonomy" id="2972119"/>
    <lineage>
        <taxon>Eukaryota</taxon>
        <taxon>Fungi</taxon>
        <taxon>Dikarya</taxon>
        <taxon>Ascomycota</taxon>
        <taxon>Pezizomycotina</taxon>
        <taxon>Eurotiomycetes</taxon>
        <taxon>Eurotiomycetidae</taxon>
        <taxon>Eurotiales</taxon>
        <taxon>Aspergillaceae</taxon>
        <taxon>Penicillium</taxon>
    </lineage>
</organism>
<name>A0A9W9ML50_9EURO</name>
<dbReference type="PANTHER" id="PTHR36156">
    <property type="entry name" value="SLR2101 PROTEIN"/>
    <property type="match status" value="1"/>
</dbReference>
<dbReference type="AlphaFoldDB" id="A0A9W9ML50"/>
<reference evidence="1" key="1">
    <citation type="submission" date="2022-11" db="EMBL/GenBank/DDBJ databases">
        <authorList>
            <person name="Petersen C."/>
        </authorList>
    </citation>
    <scope>NUCLEOTIDE SEQUENCE</scope>
    <source>
        <strain evidence="1">IBT 20477</strain>
    </source>
</reference>
<sequence length="180" mass="20060">MMWKHSFGNSRALSRHLISNQVQSCSFFSKAVNESLPVVNDLGGALMRIGYTTDRPPVNLTADNDLDLYETALTDIPSLVKPGGGANVWYIDTPPDSTSPMHRTVSLDFVIQVYGEIELTLSTGEQRIIKEGDLTIQRSTLHQWRNPSKTKWSRMVGVMTESQPVVTKDNVTLAAEFPKH</sequence>
<evidence type="ECO:0000313" key="1">
    <source>
        <dbReference type="EMBL" id="KAJ5203355.1"/>
    </source>
</evidence>
<comment type="caution">
    <text evidence="1">The sequence shown here is derived from an EMBL/GenBank/DDBJ whole genome shotgun (WGS) entry which is preliminary data.</text>
</comment>
<dbReference type="SUPFAM" id="SSF51182">
    <property type="entry name" value="RmlC-like cupins"/>
    <property type="match status" value="1"/>
</dbReference>
<proteinExistence type="predicted"/>